<protein>
    <submittedName>
        <fullName evidence="2">Uncharacterized protein</fullName>
    </submittedName>
</protein>
<gene>
    <name evidence="2" type="ORF">BD410DRAFT_825560</name>
</gene>
<dbReference type="EMBL" id="ML170160">
    <property type="protein sequence ID" value="TDL27172.1"/>
    <property type="molecule type" value="Genomic_DNA"/>
</dbReference>
<reference evidence="2 3" key="1">
    <citation type="submission" date="2018-06" db="EMBL/GenBank/DDBJ databases">
        <title>A transcriptomic atlas of mushroom development highlights an independent origin of complex multicellularity.</title>
        <authorList>
            <consortium name="DOE Joint Genome Institute"/>
            <person name="Krizsan K."/>
            <person name="Almasi E."/>
            <person name="Merenyi Z."/>
            <person name="Sahu N."/>
            <person name="Viragh M."/>
            <person name="Koszo T."/>
            <person name="Mondo S."/>
            <person name="Kiss B."/>
            <person name="Balint B."/>
            <person name="Kues U."/>
            <person name="Barry K."/>
            <person name="Hegedus J.C."/>
            <person name="Henrissat B."/>
            <person name="Johnson J."/>
            <person name="Lipzen A."/>
            <person name="Ohm R."/>
            <person name="Nagy I."/>
            <person name="Pangilinan J."/>
            <person name="Yan J."/>
            <person name="Xiong Y."/>
            <person name="Grigoriev I.V."/>
            <person name="Hibbett D.S."/>
            <person name="Nagy L.G."/>
        </authorList>
    </citation>
    <scope>NUCLEOTIDE SEQUENCE [LARGE SCALE GENOMIC DNA]</scope>
    <source>
        <strain evidence="2 3">SZMC22713</strain>
    </source>
</reference>
<dbReference type="VEuPathDB" id="FungiDB:BD410DRAFT_825560"/>
<sequence>MSLHSMYLCVQCGAFSSAKAPRPPENEGESCGAFVFSRCCRRPLTAHSPALPSVAVLLAWRVVIEARRRRVLARIAAGAVGWRLRVQRGGCGACAGCWRGHAPCTVGGGGVGGGGGLRASGGGGGDDEMGGEGPVMPSGAPAEPNNPLTAPKSPAPKSPAHSSWESDIYAKLITLLERKPIQDIGAQPTLSIYWYYISNRDRSMVAVASPLRHPSQRTSSGK</sequence>
<proteinExistence type="predicted"/>
<accession>A0A4Y7QJ91</accession>
<evidence type="ECO:0000313" key="2">
    <source>
        <dbReference type="EMBL" id="TDL27172.1"/>
    </source>
</evidence>
<feature type="region of interest" description="Disordered" evidence="1">
    <location>
        <begin position="117"/>
        <end position="162"/>
    </location>
</feature>
<evidence type="ECO:0000256" key="1">
    <source>
        <dbReference type="SAM" id="MobiDB-lite"/>
    </source>
</evidence>
<name>A0A4Y7QJ91_9AGAM</name>
<dbReference type="Proteomes" id="UP000294933">
    <property type="component" value="Unassembled WGS sequence"/>
</dbReference>
<organism evidence="2 3">
    <name type="scientific">Rickenella mellea</name>
    <dbReference type="NCBI Taxonomy" id="50990"/>
    <lineage>
        <taxon>Eukaryota</taxon>
        <taxon>Fungi</taxon>
        <taxon>Dikarya</taxon>
        <taxon>Basidiomycota</taxon>
        <taxon>Agaricomycotina</taxon>
        <taxon>Agaricomycetes</taxon>
        <taxon>Hymenochaetales</taxon>
        <taxon>Rickenellaceae</taxon>
        <taxon>Rickenella</taxon>
    </lineage>
</organism>
<evidence type="ECO:0000313" key="3">
    <source>
        <dbReference type="Proteomes" id="UP000294933"/>
    </source>
</evidence>
<keyword evidence="3" id="KW-1185">Reference proteome</keyword>
<dbReference type="AlphaFoldDB" id="A0A4Y7QJ91"/>